<proteinExistence type="predicted"/>
<feature type="non-terminal residue" evidence="1">
    <location>
        <position position="57"/>
    </location>
</feature>
<name>A0A381YJB2_9ZZZZ</name>
<gene>
    <name evidence="1" type="ORF">METZ01_LOCUS130012</name>
</gene>
<accession>A0A381YJB2</accession>
<reference evidence="1" key="1">
    <citation type="submission" date="2018-05" db="EMBL/GenBank/DDBJ databases">
        <authorList>
            <person name="Lanie J.A."/>
            <person name="Ng W.-L."/>
            <person name="Kazmierczak K.M."/>
            <person name="Andrzejewski T.M."/>
            <person name="Davidsen T.M."/>
            <person name="Wayne K.J."/>
            <person name="Tettelin H."/>
            <person name="Glass J.I."/>
            <person name="Rusch D."/>
            <person name="Podicherti R."/>
            <person name="Tsui H.-C.T."/>
            <person name="Winkler M.E."/>
        </authorList>
    </citation>
    <scope>NUCLEOTIDE SEQUENCE</scope>
</reference>
<dbReference type="PROSITE" id="PS51257">
    <property type="entry name" value="PROKAR_LIPOPROTEIN"/>
    <property type="match status" value="1"/>
</dbReference>
<evidence type="ECO:0000313" key="1">
    <source>
        <dbReference type="EMBL" id="SVA77158.1"/>
    </source>
</evidence>
<organism evidence="1">
    <name type="scientific">marine metagenome</name>
    <dbReference type="NCBI Taxonomy" id="408172"/>
    <lineage>
        <taxon>unclassified sequences</taxon>
        <taxon>metagenomes</taxon>
        <taxon>ecological metagenomes</taxon>
    </lineage>
</organism>
<dbReference type="AlphaFoldDB" id="A0A381YJB2"/>
<dbReference type="EMBL" id="UINC01018381">
    <property type="protein sequence ID" value="SVA77158.1"/>
    <property type="molecule type" value="Genomic_DNA"/>
</dbReference>
<sequence>MKNFTVLVSLLGMIVLSSCSKPASLDRSVLDDPARSSEEKEQDAHRKAIDVYTFLGI</sequence>
<protein>
    <submittedName>
        <fullName evidence="1">Uncharacterized protein</fullName>
    </submittedName>
</protein>